<dbReference type="Gene3D" id="1.10.287.70">
    <property type="match status" value="1"/>
</dbReference>
<evidence type="ECO:0000256" key="5">
    <source>
        <dbReference type="ARBA" id="ARBA00022673"/>
    </source>
</evidence>
<keyword evidence="3" id="KW-0597">Phosphoprotein</keyword>
<dbReference type="GO" id="GO:0008331">
    <property type="term" value="F:high voltage-gated calcium channel activity"/>
    <property type="evidence" value="ECO:0007669"/>
    <property type="project" value="TreeGrafter"/>
</dbReference>
<keyword evidence="6 19" id="KW-0812">Transmembrane</keyword>
<dbReference type="InterPro" id="IPR002077">
    <property type="entry name" value="VDCCAlpha1"/>
</dbReference>
<evidence type="ECO:0000256" key="4">
    <source>
        <dbReference type="ARBA" id="ARBA00022568"/>
    </source>
</evidence>
<evidence type="ECO:0000256" key="17">
    <source>
        <dbReference type="RuleBase" id="RU003808"/>
    </source>
</evidence>
<keyword evidence="14" id="KW-1015">Disulfide bond</keyword>
<evidence type="ECO:0000313" key="21">
    <source>
        <dbReference type="Ensembl" id="ENSDLAP00005056916.2"/>
    </source>
</evidence>
<organism evidence="21 22">
    <name type="scientific">Dicentrarchus labrax</name>
    <name type="common">European seabass</name>
    <name type="synonym">Morone labrax</name>
    <dbReference type="NCBI Taxonomy" id="13489"/>
    <lineage>
        <taxon>Eukaryota</taxon>
        <taxon>Metazoa</taxon>
        <taxon>Chordata</taxon>
        <taxon>Craniata</taxon>
        <taxon>Vertebrata</taxon>
        <taxon>Euteleostomi</taxon>
        <taxon>Actinopterygii</taxon>
        <taxon>Neopterygii</taxon>
        <taxon>Teleostei</taxon>
        <taxon>Neoteleostei</taxon>
        <taxon>Acanthomorphata</taxon>
        <taxon>Eupercaria</taxon>
        <taxon>Moronidae</taxon>
        <taxon>Dicentrarchus</taxon>
    </lineage>
</organism>
<dbReference type="FunFam" id="1.20.120.350:FF:000040">
    <property type="entry name" value="Voltage-dependent L-type calcium channel subunit alpha"/>
    <property type="match status" value="1"/>
</dbReference>
<dbReference type="GO" id="GO:0098703">
    <property type="term" value="P:calcium ion import across plasma membrane"/>
    <property type="evidence" value="ECO:0007669"/>
    <property type="project" value="TreeGrafter"/>
</dbReference>
<evidence type="ECO:0000256" key="18">
    <source>
        <dbReference type="SAM" id="MobiDB-lite"/>
    </source>
</evidence>
<keyword evidence="12" id="KW-0406">Ion transport</keyword>
<evidence type="ECO:0000256" key="13">
    <source>
        <dbReference type="ARBA" id="ARBA00023136"/>
    </source>
</evidence>
<evidence type="ECO:0000256" key="14">
    <source>
        <dbReference type="ARBA" id="ARBA00023157"/>
    </source>
</evidence>
<feature type="transmembrane region" description="Helical" evidence="19">
    <location>
        <begin position="97"/>
        <end position="117"/>
    </location>
</feature>
<keyword evidence="13 19" id="KW-0472">Membrane</keyword>
<evidence type="ECO:0000256" key="1">
    <source>
        <dbReference type="ARBA" id="ARBA00004141"/>
    </source>
</evidence>
<reference evidence="21" key="2">
    <citation type="submission" date="2025-09" db="UniProtKB">
        <authorList>
            <consortium name="Ensembl"/>
        </authorList>
    </citation>
    <scope>IDENTIFICATION</scope>
</reference>
<evidence type="ECO:0000256" key="8">
    <source>
        <dbReference type="ARBA" id="ARBA00022737"/>
    </source>
</evidence>
<evidence type="ECO:0000256" key="19">
    <source>
        <dbReference type="SAM" id="Phobius"/>
    </source>
</evidence>
<evidence type="ECO:0000256" key="7">
    <source>
        <dbReference type="ARBA" id="ARBA00022723"/>
    </source>
</evidence>
<dbReference type="AlphaFoldDB" id="A0A8C4IH39"/>
<evidence type="ECO:0000256" key="9">
    <source>
        <dbReference type="ARBA" id="ARBA00022837"/>
    </source>
</evidence>
<protein>
    <recommendedName>
        <fullName evidence="20">Voltage-dependent calcium channel alpha-1 subunit IQ domain-containing protein</fullName>
    </recommendedName>
</protein>
<dbReference type="GO" id="GO:0046872">
    <property type="term" value="F:metal ion binding"/>
    <property type="evidence" value="ECO:0007669"/>
    <property type="project" value="UniProtKB-KW"/>
</dbReference>
<evidence type="ECO:0000256" key="6">
    <source>
        <dbReference type="ARBA" id="ARBA00022692"/>
    </source>
</evidence>
<feature type="transmembrane region" description="Helical" evidence="19">
    <location>
        <begin position="274"/>
        <end position="297"/>
    </location>
</feature>
<dbReference type="Ensembl" id="ENSDLAT00005060384.2">
    <property type="protein sequence ID" value="ENSDLAP00005056916.2"/>
    <property type="gene ID" value="ENSDLAG00005023134.2"/>
</dbReference>
<keyword evidence="10 17" id="KW-0851">Voltage-gated channel</keyword>
<dbReference type="PANTHER" id="PTHR45628">
    <property type="entry name" value="VOLTAGE-DEPENDENT CALCIUM CHANNEL TYPE A SUBUNIT ALPHA-1"/>
    <property type="match status" value="1"/>
</dbReference>
<keyword evidence="5 17" id="KW-0107">Calcium channel</keyword>
<dbReference type="Gene3D" id="6.10.250.2180">
    <property type="match status" value="1"/>
</dbReference>
<dbReference type="InterPro" id="IPR027359">
    <property type="entry name" value="Volt_channel_dom_sf"/>
</dbReference>
<dbReference type="InterPro" id="IPR005821">
    <property type="entry name" value="Ion_trans_dom"/>
</dbReference>
<evidence type="ECO:0000256" key="15">
    <source>
        <dbReference type="ARBA" id="ARBA00023180"/>
    </source>
</evidence>
<feature type="transmembrane region" description="Helical" evidence="19">
    <location>
        <begin position="191"/>
        <end position="209"/>
    </location>
</feature>
<keyword evidence="16" id="KW-0407">Ion channel</keyword>
<evidence type="ECO:0000313" key="22">
    <source>
        <dbReference type="Proteomes" id="UP000694389"/>
    </source>
</evidence>
<keyword evidence="2" id="KW-0813">Transport</keyword>
<evidence type="ECO:0000256" key="10">
    <source>
        <dbReference type="ARBA" id="ARBA00022882"/>
    </source>
</evidence>
<name>A0A8C4IH39_DICLA</name>
<keyword evidence="15" id="KW-0325">Glycoprotein</keyword>
<dbReference type="InterPro" id="IPR031649">
    <property type="entry name" value="GPHH_dom"/>
</dbReference>
<dbReference type="Pfam" id="PF16905">
    <property type="entry name" value="GPHH"/>
    <property type="match status" value="1"/>
</dbReference>
<dbReference type="Pfam" id="PF08763">
    <property type="entry name" value="Ca_chan_IQ"/>
    <property type="match status" value="1"/>
</dbReference>
<feature type="transmembrane region" description="Helical" evidence="19">
    <location>
        <begin position="65"/>
        <end position="85"/>
    </location>
</feature>
<keyword evidence="8" id="KW-0677">Repeat</keyword>
<keyword evidence="22" id="KW-1185">Reference proteome</keyword>
<keyword evidence="4 17" id="KW-0109">Calcium transport</keyword>
<dbReference type="Gene3D" id="1.20.120.350">
    <property type="entry name" value="Voltage-gated potassium channels. Chain C"/>
    <property type="match status" value="1"/>
</dbReference>
<evidence type="ECO:0000256" key="3">
    <source>
        <dbReference type="ARBA" id="ARBA00022553"/>
    </source>
</evidence>
<keyword evidence="11 19" id="KW-1133">Transmembrane helix</keyword>
<dbReference type="InterPro" id="IPR050599">
    <property type="entry name" value="VDCC_alpha-1_subunit"/>
</dbReference>
<accession>A0A8C4IH39</accession>
<dbReference type="GeneTree" id="ENSGT00940000166169"/>
<keyword evidence="9 17" id="KW-0106">Calcium</keyword>
<dbReference type="SMART" id="SM01062">
    <property type="entry name" value="Ca_chan_IQ"/>
    <property type="match status" value="1"/>
</dbReference>
<reference evidence="21" key="1">
    <citation type="submission" date="2025-08" db="UniProtKB">
        <authorList>
            <consortium name="Ensembl"/>
        </authorList>
    </citation>
    <scope>IDENTIFICATION</scope>
</reference>
<comment type="similarity">
    <text evidence="17">Belongs to the calcium channel alpha-1 subunit (TC 1.A.1.11) family.</text>
</comment>
<dbReference type="Pfam" id="PF16885">
    <property type="entry name" value="CAC1F_C"/>
    <property type="match status" value="1"/>
</dbReference>
<dbReference type="SUPFAM" id="SSF81324">
    <property type="entry name" value="Voltage-gated potassium channels"/>
    <property type="match status" value="1"/>
</dbReference>
<sequence>MMNIFVGFVIITFREQGEAEFKNCELNKNQRQCVYYALKAQPIKIYIPKNPSQLKFWRIINSSQFEYIMFVLILGNTLTLAVQHYEQSKMFTSIMDILNMIFTVVFTIEMIIKLLALRAHHYFIDPWNSFDALIVVGSVLDIAVSEFSVRESGKVSITFFRLFRVLRLVKLLSKGEGIRTLLWTFVKSLQALPYVGLLIAMIFFIYAVIGMQTKPYNHRQDSQPNAALSLCTRRCATGEQWQEIMLAALPGRRCDPESDTEPGEEYSCGSNLAYIYFISFFMLCAYLIINLFIAVIMDNFEYLTRDWTVLGTHHLDEFKRVWSDYDPEATGRIKHIDVVTMLRRIQPPLGFGKLCPHRVACKRLVAMNVPLHADGTVTFSATLFALVRTSLKIKTEGPIDQQNEELKVIIKKLWKRTKPKLIDEVIPPPRGDEVTCGKFYASFLIQDYFKKFRKRKERERKSKRKDKAASLQQGLRTLQDLAPEMRLAMTCDLEEEEGVEGEMAGDEIFDSEPGTSATNTPASTPLPPIDILVEQTTVIMEPEPKGDDGGSSPALTFLCQTQHSLDSRPSSVSSMSSASWVTTAGAGTTPVSGIVNPSARKGKLIYTPMILVDEATGTSQQLWNDGSASLPAASRPGWYPGQTRTFTSMRMPPVNQGFVDRGSADSLVESILISEGLGIYARDPKFVSFAKREIAEACHMSLDDMESAAADLIARGASQSISRFEDELADEMNCVISY</sequence>
<keyword evidence="7" id="KW-0479">Metal-binding</keyword>
<dbReference type="Proteomes" id="UP000694389">
    <property type="component" value="Unassembled WGS sequence"/>
</dbReference>
<comment type="subcellular location">
    <subcellularLocation>
        <location evidence="1 17">Membrane</location>
        <topology evidence="1 17">Multi-pass membrane protein</topology>
    </subcellularLocation>
</comment>
<dbReference type="PRINTS" id="PR00167">
    <property type="entry name" value="CACHANNEL"/>
</dbReference>
<evidence type="ECO:0000256" key="12">
    <source>
        <dbReference type="ARBA" id="ARBA00023065"/>
    </source>
</evidence>
<dbReference type="InterPro" id="IPR031688">
    <property type="entry name" value="CAC1F_C"/>
</dbReference>
<dbReference type="InterPro" id="IPR014873">
    <property type="entry name" value="VDCC_a1su_IQ"/>
</dbReference>
<feature type="domain" description="Voltage-dependent calcium channel alpha-1 subunit IQ" evidence="20">
    <location>
        <begin position="431"/>
        <end position="465"/>
    </location>
</feature>
<feature type="region of interest" description="Disordered" evidence="18">
    <location>
        <begin position="456"/>
        <end position="475"/>
    </location>
</feature>
<evidence type="ECO:0000256" key="2">
    <source>
        <dbReference type="ARBA" id="ARBA00022448"/>
    </source>
</evidence>
<dbReference type="GO" id="GO:0005891">
    <property type="term" value="C:voltage-gated calcium channel complex"/>
    <property type="evidence" value="ECO:0007669"/>
    <property type="project" value="InterPro"/>
</dbReference>
<evidence type="ECO:0000256" key="11">
    <source>
        <dbReference type="ARBA" id="ARBA00022989"/>
    </source>
</evidence>
<dbReference type="Pfam" id="PF00520">
    <property type="entry name" value="Ion_trans"/>
    <property type="match status" value="1"/>
</dbReference>
<dbReference type="PANTHER" id="PTHR45628:SF2">
    <property type="entry name" value="VOLTAGE-DEPENDENT L-TYPE CALCIUM CHANNEL SUBUNIT ALPHA-1F"/>
    <property type="match status" value="1"/>
</dbReference>
<evidence type="ECO:0000256" key="16">
    <source>
        <dbReference type="ARBA" id="ARBA00023303"/>
    </source>
</evidence>
<proteinExistence type="inferred from homology"/>
<evidence type="ECO:0000259" key="20">
    <source>
        <dbReference type="SMART" id="SM01062"/>
    </source>
</evidence>
<feature type="compositionally biased region" description="Basic residues" evidence="18">
    <location>
        <begin position="456"/>
        <end position="466"/>
    </location>
</feature>